<dbReference type="InterPro" id="IPR009080">
    <property type="entry name" value="tRNAsynth_Ia_anticodon-bd"/>
</dbReference>
<dbReference type="Gene3D" id="1.10.730.10">
    <property type="entry name" value="Isoleucyl-tRNA Synthetase, Domain 1"/>
    <property type="match status" value="1"/>
</dbReference>
<evidence type="ECO:0000313" key="13">
    <source>
        <dbReference type="EMBL" id="OGE29480.1"/>
    </source>
</evidence>
<keyword evidence="3 10" id="KW-0436">Ligase</keyword>
<dbReference type="EMBL" id="MFCP01000005">
    <property type="protein sequence ID" value="OGE29480.1"/>
    <property type="molecule type" value="Genomic_DNA"/>
</dbReference>
<evidence type="ECO:0000256" key="3">
    <source>
        <dbReference type="ARBA" id="ARBA00022598"/>
    </source>
</evidence>
<evidence type="ECO:0000256" key="1">
    <source>
        <dbReference type="ARBA" id="ARBA00012838"/>
    </source>
</evidence>
<feature type="domain" description="Methionyl/Leucyl tRNA synthetase" evidence="12">
    <location>
        <begin position="137"/>
        <end position="361"/>
    </location>
</feature>
<evidence type="ECO:0000256" key="2">
    <source>
        <dbReference type="ARBA" id="ARBA00022490"/>
    </source>
</evidence>
<evidence type="ECO:0000313" key="14">
    <source>
        <dbReference type="Proteomes" id="UP000177555"/>
    </source>
</evidence>
<dbReference type="CDD" id="cd00814">
    <property type="entry name" value="MetRS_core"/>
    <property type="match status" value="1"/>
</dbReference>
<dbReference type="PANTHER" id="PTHR43326:SF1">
    <property type="entry name" value="METHIONINE--TRNA LIGASE, MITOCHONDRIAL"/>
    <property type="match status" value="1"/>
</dbReference>
<dbReference type="InterPro" id="IPR001412">
    <property type="entry name" value="aa-tRNA-synth_I_CS"/>
</dbReference>
<keyword evidence="5 10" id="KW-0067">ATP-binding</keyword>
<keyword evidence="2" id="KW-0963">Cytoplasm</keyword>
<dbReference type="PROSITE" id="PS00178">
    <property type="entry name" value="AA_TRNA_LIGASE_I"/>
    <property type="match status" value="1"/>
</dbReference>
<dbReference type="AlphaFoldDB" id="A0A1F5JM09"/>
<dbReference type="EC" id="6.1.1.10" evidence="1"/>
<dbReference type="GO" id="GO:0005524">
    <property type="term" value="F:ATP binding"/>
    <property type="evidence" value="ECO:0007669"/>
    <property type="project" value="UniProtKB-KW"/>
</dbReference>
<evidence type="ECO:0000256" key="8">
    <source>
        <dbReference type="ARBA" id="ARBA00030904"/>
    </source>
</evidence>
<dbReference type="GO" id="GO:0006431">
    <property type="term" value="P:methionyl-tRNA aminoacylation"/>
    <property type="evidence" value="ECO:0007669"/>
    <property type="project" value="InterPro"/>
</dbReference>
<dbReference type="InterPro" id="IPR033911">
    <property type="entry name" value="MetRS_core"/>
</dbReference>
<dbReference type="SUPFAM" id="SSF47323">
    <property type="entry name" value="Anticodon-binding domain of a subclass of class I aminoacyl-tRNA synthetases"/>
    <property type="match status" value="1"/>
</dbReference>
<proteinExistence type="inferred from homology"/>
<keyword evidence="4 10" id="KW-0547">Nucleotide-binding</keyword>
<dbReference type="InterPro" id="IPR015413">
    <property type="entry name" value="Methionyl/Leucyl_tRNA_Synth"/>
</dbReference>
<keyword evidence="6 10" id="KW-0648">Protein biosynthesis</keyword>
<dbReference type="Gene3D" id="3.40.50.620">
    <property type="entry name" value="HUPs"/>
    <property type="match status" value="1"/>
</dbReference>
<name>A0A1F5JM09_9BACT</name>
<dbReference type="Gene3D" id="2.170.220.10">
    <property type="match status" value="1"/>
</dbReference>
<feature type="domain" description="Aminoacyl-tRNA synthetase class Ia" evidence="11">
    <location>
        <begin position="2"/>
        <end position="60"/>
    </location>
</feature>
<evidence type="ECO:0000259" key="12">
    <source>
        <dbReference type="Pfam" id="PF09334"/>
    </source>
</evidence>
<comment type="catalytic activity">
    <reaction evidence="9">
        <text>tRNA(Leu) + L-leucine + ATP = L-leucyl-tRNA(Leu) + AMP + diphosphate</text>
        <dbReference type="Rhea" id="RHEA:11688"/>
        <dbReference type="Rhea" id="RHEA-COMP:9613"/>
        <dbReference type="Rhea" id="RHEA-COMP:9622"/>
        <dbReference type="ChEBI" id="CHEBI:30616"/>
        <dbReference type="ChEBI" id="CHEBI:33019"/>
        <dbReference type="ChEBI" id="CHEBI:57427"/>
        <dbReference type="ChEBI" id="CHEBI:78442"/>
        <dbReference type="ChEBI" id="CHEBI:78494"/>
        <dbReference type="ChEBI" id="CHEBI:456215"/>
        <dbReference type="EC" id="6.1.1.4"/>
    </reaction>
</comment>
<dbReference type="GO" id="GO:0004825">
    <property type="term" value="F:methionine-tRNA ligase activity"/>
    <property type="evidence" value="ECO:0007669"/>
    <property type="project" value="UniProtKB-EC"/>
</dbReference>
<dbReference type="SUPFAM" id="SSF52374">
    <property type="entry name" value="Nucleotidylyl transferase"/>
    <property type="match status" value="1"/>
</dbReference>
<dbReference type="InterPro" id="IPR014729">
    <property type="entry name" value="Rossmann-like_a/b/a_fold"/>
</dbReference>
<dbReference type="PRINTS" id="PR01041">
    <property type="entry name" value="TRNASYNTHMET"/>
</dbReference>
<comment type="similarity">
    <text evidence="10">Belongs to the class-I aminoacyl-tRNA synthetase family.</text>
</comment>
<protein>
    <recommendedName>
        <fullName evidence="1">methionine--tRNA ligase</fullName>
        <ecNumber evidence="1">6.1.1.10</ecNumber>
    </recommendedName>
    <alternativeName>
        <fullName evidence="8">Methionyl-tRNA synthetase</fullName>
    </alternativeName>
</protein>
<dbReference type="GO" id="GO:0004823">
    <property type="term" value="F:leucine-tRNA ligase activity"/>
    <property type="evidence" value="ECO:0007669"/>
    <property type="project" value="UniProtKB-EC"/>
</dbReference>
<dbReference type="Pfam" id="PF09334">
    <property type="entry name" value="tRNA-synt_1g"/>
    <property type="match status" value="1"/>
</dbReference>
<comment type="caution">
    <text evidence="13">The sequence shown here is derived from an EMBL/GenBank/DDBJ whole genome shotgun (WGS) entry which is preliminary data.</text>
</comment>
<dbReference type="Pfam" id="PF00133">
    <property type="entry name" value="tRNA-synt_1"/>
    <property type="match status" value="1"/>
</dbReference>
<evidence type="ECO:0000256" key="9">
    <source>
        <dbReference type="ARBA" id="ARBA00047469"/>
    </source>
</evidence>
<keyword evidence="7 10" id="KW-0030">Aminoacyl-tRNA synthetase</keyword>
<sequence>MNKFYLTTAIPYVNGLPHVGHTLEYFQADTVRKYHQLKGDETLLLSGADENALKNVQAAEKEGLPVQQFLDRNSKIWHDTYEFLKVHLDVFQRGSDSEKHWPGVQKLWKLCEGNGDIYKKEYEGLYCVGCESFKTNEELIDSLCPVHQIKPELVKEENYFFRLSKYQEQLIQLIESNELKIAPANKKAEALSFIKSGLEDFSISRSNERARGVGVPVPGDPSQKIYVWYDALAIYITGIGFGWDEEKFKKWWPADLHIIGKDINRFHTVYWPAMLLSARLPLPKQILIHGFVNLKGEKISKSVGNVISPQDVVKEFGLEPLRYFMLSQIPIDSDGDFTEERFKEVYNGDLANGLGNLVARVARLCENENFTLEPYEEIKRFNPFVEKYLQRYDFMGAIGWIWRSDVKWGHIWLNQGKIIQDETGINSLKLLDQNLNERKPWELKDRDEKELLLSLYVINLRRVAFNLQPFLPETSEKILKQFSGEIKSAPPLFPRL</sequence>
<evidence type="ECO:0000256" key="4">
    <source>
        <dbReference type="ARBA" id="ARBA00022741"/>
    </source>
</evidence>
<dbReference type="InterPro" id="IPR023457">
    <property type="entry name" value="Met-tRNA_synth_2"/>
</dbReference>
<evidence type="ECO:0000259" key="11">
    <source>
        <dbReference type="Pfam" id="PF00133"/>
    </source>
</evidence>
<dbReference type="PANTHER" id="PTHR43326">
    <property type="entry name" value="METHIONYL-TRNA SYNTHETASE"/>
    <property type="match status" value="1"/>
</dbReference>
<evidence type="ECO:0000256" key="10">
    <source>
        <dbReference type="RuleBase" id="RU363035"/>
    </source>
</evidence>
<evidence type="ECO:0000256" key="5">
    <source>
        <dbReference type="ARBA" id="ARBA00022840"/>
    </source>
</evidence>
<reference evidence="13 14" key="1">
    <citation type="journal article" date="2016" name="Nat. Commun.">
        <title>Thousands of microbial genomes shed light on interconnected biogeochemical processes in an aquifer system.</title>
        <authorList>
            <person name="Anantharaman K."/>
            <person name="Brown C.T."/>
            <person name="Hug L.A."/>
            <person name="Sharon I."/>
            <person name="Castelle C.J."/>
            <person name="Probst A.J."/>
            <person name="Thomas B.C."/>
            <person name="Singh A."/>
            <person name="Wilkins M.J."/>
            <person name="Karaoz U."/>
            <person name="Brodie E.L."/>
            <person name="Williams K.H."/>
            <person name="Hubbard S.S."/>
            <person name="Banfield J.F."/>
        </authorList>
    </citation>
    <scope>NUCLEOTIDE SEQUENCE [LARGE SCALE GENOMIC DNA]</scope>
</reference>
<organism evidence="13 14">
    <name type="scientific">Candidatus Daviesbacteria bacterium RIFCSPHIGHO2_01_FULL_40_11</name>
    <dbReference type="NCBI Taxonomy" id="1797762"/>
    <lineage>
        <taxon>Bacteria</taxon>
        <taxon>Candidatus Daviesiibacteriota</taxon>
    </lineage>
</organism>
<evidence type="ECO:0000256" key="6">
    <source>
        <dbReference type="ARBA" id="ARBA00022917"/>
    </source>
</evidence>
<gene>
    <name evidence="13" type="ORF">A2867_00735</name>
</gene>
<dbReference type="FunFam" id="2.170.220.10:FF:000003">
    <property type="entry name" value="Methionine--tRNA ligase"/>
    <property type="match status" value="1"/>
</dbReference>
<accession>A0A1F5JM09</accession>
<dbReference type="InterPro" id="IPR002300">
    <property type="entry name" value="aa-tRNA-synth_Ia"/>
</dbReference>
<dbReference type="Proteomes" id="UP000177555">
    <property type="component" value="Unassembled WGS sequence"/>
</dbReference>
<evidence type="ECO:0000256" key="7">
    <source>
        <dbReference type="ARBA" id="ARBA00023146"/>
    </source>
</evidence>